<dbReference type="EMBL" id="GGEC01015618">
    <property type="protein sequence ID" value="MBW96101.1"/>
    <property type="molecule type" value="Transcribed_RNA"/>
</dbReference>
<organism evidence="2">
    <name type="scientific">Rhizophora mucronata</name>
    <name type="common">Asiatic mangrove</name>
    <dbReference type="NCBI Taxonomy" id="61149"/>
    <lineage>
        <taxon>Eukaryota</taxon>
        <taxon>Viridiplantae</taxon>
        <taxon>Streptophyta</taxon>
        <taxon>Embryophyta</taxon>
        <taxon>Tracheophyta</taxon>
        <taxon>Spermatophyta</taxon>
        <taxon>Magnoliopsida</taxon>
        <taxon>eudicotyledons</taxon>
        <taxon>Gunneridae</taxon>
        <taxon>Pentapetalae</taxon>
        <taxon>rosids</taxon>
        <taxon>fabids</taxon>
        <taxon>Malpighiales</taxon>
        <taxon>Rhizophoraceae</taxon>
        <taxon>Rhizophora</taxon>
    </lineage>
</organism>
<name>A0A2P2JRM6_RHIMU</name>
<accession>A0A2P2JRM6</accession>
<keyword evidence="1" id="KW-0812">Transmembrane</keyword>
<evidence type="ECO:0000256" key="1">
    <source>
        <dbReference type="SAM" id="Phobius"/>
    </source>
</evidence>
<protein>
    <submittedName>
        <fullName evidence="2">Uncharacterized protein</fullName>
    </submittedName>
</protein>
<feature type="transmembrane region" description="Helical" evidence="1">
    <location>
        <begin position="28"/>
        <end position="47"/>
    </location>
</feature>
<sequence length="61" mass="7048">MEQRSNGMPAINFDQKNPPFQFQQVPPTAVFILSLFCFLLQFGTSTFEHDCTLKPQNREIV</sequence>
<reference evidence="2" key="1">
    <citation type="submission" date="2018-02" db="EMBL/GenBank/DDBJ databases">
        <title>Rhizophora mucronata_Transcriptome.</title>
        <authorList>
            <person name="Meera S.P."/>
            <person name="Sreeshan A."/>
            <person name="Augustine A."/>
        </authorList>
    </citation>
    <scope>NUCLEOTIDE SEQUENCE</scope>
    <source>
        <tissue evidence="2">Leaf</tissue>
    </source>
</reference>
<proteinExistence type="predicted"/>
<keyword evidence="1" id="KW-0472">Membrane</keyword>
<evidence type="ECO:0000313" key="2">
    <source>
        <dbReference type="EMBL" id="MBW96101.1"/>
    </source>
</evidence>
<keyword evidence="1" id="KW-1133">Transmembrane helix</keyword>
<dbReference type="AlphaFoldDB" id="A0A2P2JRM6"/>